<comment type="caution">
    <text evidence="2">The sequence shown here is derived from an EMBL/GenBank/DDBJ whole genome shotgun (WGS) entry which is preliminary data.</text>
</comment>
<sequence>MTDAEKPRVDAANVRKIIDFKPTPRNHRQIFLVQDKGGEKAISRRQSSRRLNMVRSVPLPSGIASLRPSNPNPLQANQTQRHLHQR</sequence>
<protein>
    <submittedName>
        <fullName evidence="2">Uncharacterized protein</fullName>
    </submittedName>
</protein>
<organism evidence="2 3">
    <name type="scientific">Gibberella nygamai</name>
    <name type="common">Bean root rot disease fungus</name>
    <name type="synonym">Fusarium nygamai</name>
    <dbReference type="NCBI Taxonomy" id="42673"/>
    <lineage>
        <taxon>Eukaryota</taxon>
        <taxon>Fungi</taxon>
        <taxon>Dikarya</taxon>
        <taxon>Ascomycota</taxon>
        <taxon>Pezizomycotina</taxon>
        <taxon>Sordariomycetes</taxon>
        <taxon>Hypocreomycetidae</taxon>
        <taxon>Hypocreales</taxon>
        <taxon>Nectriaceae</taxon>
        <taxon>Fusarium</taxon>
        <taxon>Fusarium fujikuroi species complex</taxon>
    </lineage>
</organism>
<evidence type="ECO:0000313" key="3">
    <source>
        <dbReference type="Proteomes" id="UP000236664"/>
    </source>
</evidence>
<evidence type="ECO:0000256" key="1">
    <source>
        <dbReference type="SAM" id="MobiDB-lite"/>
    </source>
</evidence>
<name>A0A2K0W6D3_GIBNY</name>
<feature type="region of interest" description="Disordered" evidence="1">
    <location>
        <begin position="60"/>
        <end position="86"/>
    </location>
</feature>
<dbReference type="Proteomes" id="UP000236664">
    <property type="component" value="Unassembled WGS sequence"/>
</dbReference>
<gene>
    <name evidence="2" type="ORF">FNYG_08909</name>
</gene>
<dbReference type="OrthoDB" id="5106893at2759"/>
<feature type="compositionally biased region" description="Polar residues" evidence="1">
    <location>
        <begin position="67"/>
        <end position="80"/>
    </location>
</feature>
<accession>A0A2K0W6D3</accession>
<reference evidence="2 3" key="1">
    <citation type="submission" date="2017-06" db="EMBL/GenBank/DDBJ databases">
        <title>Genome of Fusarium nygamai isolate CS10214.</title>
        <authorList>
            <person name="Gardiner D.M."/>
            <person name="Obanor F."/>
            <person name="Kazan K."/>
        </authorList>
    </citation>
    <scope>NUCLEOTIDE SEQUENCE [LARGE SCALE GENOMIC DNA]</scope>
    <source>
        <strain evidence="2 3">CS10214</strain>
    </source>
</reference>
<proteinExistence type="predicted"/>
<keyword evidence="3" id="KW-1185">Reference proteome</keyword>
<dbReference type="EMBL" id="MTQA01000123">
    <property type="protein sequence ID" value="PNP77828.1"/>
    <property type="molecule type" value="Genomic_DNA"/>
</dbReference>
<evidence type="ECO:0000313" key="2">
    <source>
        <dbReference type="EMBL" id="PNP77828.1"/>
    </source>
</evidence>
<dbReference type="AlphaFoldDB" id="A0A2K0W6D3"/>